<dbReference type="Proteomes" id="UP000003835">
    <property type="component" value="Unassembled WGS sequence"/>
</dbReference>
<dbReference type="STRING" id="118168.MC7420_577"/>
<name>B4VL58_9CYAN</name>
<protein>
    <submittedName>
        <fullName evidence="1">Uncharacterized protein</fullName>
    </submittedName>
</protein>
<evidence type="ECO:0000313" key="2">
    <source>
        <dbReference type="Proteomes" id="UP000003835"/>
    </source>
</evidence>
<dbReference type="HOGENOM" id="CLU_3342524_0_0_3"/>
<reference evidence="1 2" key="1">
    <citation type="submission" date="2008-07" db="EMBL/GenBank/DDBJ databases">
        <authorList>
            <person name="Tandeau de Marsac N."/>
            <person name="Ferriera S."/>
            <person name="Johnson J."/>
            <person name="Kravitz S."/>
            <person name="Beeson K."/>
            <person name="Sutton G."/>
            <person name="Rogers Y.-H."/>
            <person name="Friedman R."/>
            <person name="Frazier M."/>
            <person name="Venter J.C."/>
        </authorList>
    </citation>
    <scope>NUCLEOTIDE SEQUENCE [LARGE SCALE GENOMIC DNA]</scope>
    <source>
        <strain evidence="1 2">PCC 7420</strain>
    </source>
</reference>
<evidence type="ECO:0000313" key="1">
    <source>
        <dbReference type="EMBL" id="EDX77440.1"/>
    </source>
</evidence>
<keyword evidence="2" id="KW-1185">Reference proteome</keyword>
<proteinExistence type="predicted"/>
<dbReference type="AlphaFoldDB" id="B4VL58"/>
<organism evidence="1 2">
    <name type="scientific">Coleofasciculus chthonoplastes PCC 7420</name>
    <dbReference type="NCBI Taxonomy" id="118168"/>
    <lineage>
        <taxon>Bacteria</taxon>
        <taxon>Bacillati</taxon>
        <taxon>Cyanobacteriota</taxon>
        <taxon>Cyanophyceae</taxon>
        <taxon>Coleofasciculales</taxon>
        <taxon>Coleofasciculaceae</taxon>
        <taxon>Coleofasciculus</taxon>
    </lineage>
</organism>
<accession>B4VL58</accession>
<gene>
    <name evidence="1" type="ORF">MC7420_577</name>
</gene>
<dbReference type="EMBL" id="DS989844">
    <property type="protein sequence ID" value="EDX77440.1"/>
    <property type="molecule type" value="Genomic_DNA"/>
</dbReference>
<sequence length="37" mass="4345">MRVYYDIEEEPDAVVYINAVGIKERNQVRIAGEIYDL</sequence>